<evidence type="ECO:0000313" key="1">
    <source>
        <dbReference type="EMBL" id="KAJ0085335.1"/>
    </source>
</evidence>
<keyword evidence="2" id="KW-1185">Reference proteome</keyword>
<proteinExistence type="predicted"/>
<name>A0ACC1AGC9_9ROSI</name>
<organism evidence="1 2">
    <name type="scientific">Pistacia atlantica</name>
    <dbReference type="NCBI Taxonomy" id="434234"/>
    <lineage>
        <taxon>Eukaryota</taxon>
        <taxon>Viridiplantae</taxon>
        <taxon>Streptophyta</taxon>
        <taxon>Embryophyta</taxon>
        <taxon>Tracheophyta</taxon>
        <taxon>Spermatophyta</taxon>
        <taxon>Magnoliopsida</taxon>
        <taxon>eudicotyledons</taxon>
        <taxon>Gunneridae</taxon>
        <taxon>Pentapetalae</taxon>
        <taxon>rosids</taxon>
        <taxon>malvids</taxon>
        <taxon>Sapindales</taxon>
        <taxon>Anacardiaceae</taxon>
        <taxon>Pistacia</taxon>
    </lineage>
</organism>
<comment type="caution">
    <text evidence="1">The sequence shown here is derived from an EMBL/GenBank/DDBJ whole genome shotgun (WGS) entry which is preliminary data.</text>
</comment>
<evidence type="ECO:0000313" key="2">
    <source>
        <dbReference type="Proteomes" id="UP001164250"/>
    </source>
</evidence>
<sequence length="184" mass="18532">MKMAGVGAPVLCVVLVICMVVPSLATVYTVGDSSGWTMGADYSTWTSGKTFKVGDSLVFNYGSGHTVDEVSASDYNTCTTGNALTTDSSGATTIALKTAGTHYFICGVIGHCGNGMKIAVTVTAGSPTAPSGSTSSGNPTTSGHNTTTTNTPSSNVTESSSGGAFSPLVTLVITFVAFFLLILS</sequence>
<dbReference type="Proteomes" id="UP001164250">
    <property type="component" value="Chromosome 10"/>
</dbReference>
<gene>
    <name evidence="1" type="ORF">Patl1_08581</name>
</gene>
<accession>A0ACC1AGC9</accession>
<reference evidence="2" key="1">
    <citation type="journal article" date="2023" name="G3 (Bethesda)">
        <title>Genome assembly and association tests identify interacting loci associated with vigor, precocity, and sex in interspecific pistachio rootstocks.</title>
        <authorList>
            <person name="Palmer W."/>
            <person name="Jacygrad E."/>
            <person name="Sagayaradj S."/>
            <person name="Cavanaugh K."/>
            <person name="Han R."/>
            <person name="Bertier L."/>
            <person name="Beede B."/>
            <person name="Kafkas S."/>
            <person name="Golino D."/>
            <person name="Preece J."/>
            <person name="Michelmore R."/>
        </authorList>
    </citation>
    <scope>NUCLEOTIDE SEQUENCE [LARGE SCALE GENOMIC DNA]</scope>
</reference>
<protein>
    <submittedName>
        <fullName evidence="1">Uncharacterized protein</fullName>
    </submittedName>
</protein>
<dbReference type="EMBL" id="CM047906">
    <property type="protein sequence ID" value="KAJ0085335.1"/>
    <property type="molecule type" value="Genomic_DNA"/>
</dbReference>